<protein>
    <submittedName>
        <fullName evidence="2">tRNA (Guanine-N(1)-)-methyltransferase</fullName>
    </submittedName>
</protein>
<dbReference type="Proteomes" id="UP000325081">
    <property type="component" value="Unassembled WGS sequence"/>
</dbReference>
<gene>
    <name evidence="2" type="ORF">STAS_08791</name>
</gene>
<dbReference type="EMBL" id="BKCP01004627">
    <property type="protein sequence ID" value="GER32709.1"/>
    <property type="molecule type" value="Genomic_DNA"/>
</dbReference>
<feature type="compositionally biased region" description="Polar residues" evidence="1">
    <location>
        <begin position="111"/>
        <end position="123"/>
    </location>
</feature>
<dbReference type="GO" id="GO:0032259">
    <property type="term" value="P:methylation"/>
    <property type="evidence" value="ECO:0007669"/>
    <property type="project" value="UniProtKB-KW"/>
</dbReference>
<keyword evidence="3" id="KW-1185">Reference proteome</keyword>
<comment type="caution">
    <text evidence="2">The sequence shown here is derived from an EMBL/GenBank/DDBJ whole genome shotgun (WGS) entry which is preliminary data.</text>
</comment>
<keyword evidence="2" id="KW-0489">Methyltransferase</keyword>
<accession>A0A5A7PIW3</accession>
<organism evidence="2 3">
    <name type="scientific">Striga asiatica</name>
    <name type="common">Asiatic witchweed</name>
    <name type="synonym">Buchnera asiatica</name>
    <dbReference type="NCBI Taxonomy" id="4170"/>
    <lineage>
        <taxon>Eukaryota</taxon>
        <taxon>Viridiplantae</taxon>
        <taxon>Streptophyta</taxon>
        <taxon>Embryophyta</taxon>
        <taxon>Tracheophyta</taxon>
        <taxon>Spermatophyta</taxon>
        <taxon>Magnoliopsida</taxon>
        <taxon>eudicotyledons</taxon>
        <taxon>Gunneridae</taxon>
        <taxon>Pentapetalae</taxon>
        <taxon>asterids</taxon>
        <taxon>lamiids</taxon>
        <taxon>Lamiales</taxon>
        <taxon>Orobanchaceae</taxon>
        <taxon>Buchnereae</taxon>
        <taxon>Striga</taxon>
    </lineage>
</organism>
<feature type="region of interest" description="Disordered" evidence="1">
    <location>
        <begin position="110"/>
        <end position="140"/>
    </location>
</feature>
<evidence type="ECO:0000256" key="1">
    <source>
        <dbReference type="SAM" id="MobiDB-lite"/>
    </source>
</evidence>
<proteinExistence type="predicted"/>
<keyword evidence="2" id="KW-0808">Transferase</keyword>
<evidence type="ECO:0000313" key="2">
    <source>
        <dbReference type="EMBL" id="GER32709.1"/>
    </source>
</evidence>
<dbReference type="GO" id="GO:0008168">
    <property type="term" value="F:methyltransferase activity"/>
    <property type="evidence" value="ECO:0007669"/>
    <property type="project" value="UniProtKB-KW"/>
</dbReference>
<reference evidence="3" key="1">
    <citation type="journal article" date="2019" name="Curr. Biol.">
        <title>Genome Sequence of Striga asiatica Provides Insight into the Evolution of Plant Parasitism.</title>
        <authorList>
            <person name="Yoshida S."/>
            <person name="Kim S."/>
            <person name="Wafula E.K."/>
            <person name="Tanskanen J."/>
            <person name="Kim Y.M."/>
            <person name="Honaas L."/>
            <person name="Yang Z."/>
            <person name="Spallek T."/>
            <person name="Conn C.E."/>
            <person name="Ichihashi Y."/>
            <person name="Cheong K."/>
            <person name="Cui S."/>
            <person name="Der J.P."/>
            <person name="Gundlach H."/>
            <person name="Jiao Y."/>
            <person name="Hori C."/>
            <person name="Ishida J.K."/>
            <person name="Kasahara H."/>
            <person name="Kiba T."/>
            <person name="Kim M.S."/>
            <person name="Koo N."/>
            <person name="Laohavisit A."/>
            <person name="Lee Y.H."/>
            <person name="Lumba S."/>
            <person name="McCourt P."/>
            <person name="Mortimer J.C."/>
            <person name="Mutuku J.M."/>
            <person name="Nomura T."/>
            <person name="Sasaki-Sekimoto Y."/>
            <person name="Seto Y."/>
            <person name="Wang Y."/>
            <person name="Wakatake T."/>
            <person name="Sakakibara H."/>
            <person name="Demura T."/>
            <person name="Yamaguchi S."/>
            <person name="Yoneyama K."/>
            <person name="Manabe R.I."/>
            <person name="Nelson D.C."/>
            <person name="Schulman A.H."/>
            <person name="Timko M.P."/>
            <person name="dePamphilis C.W."/>
            <person name="Choi D."/>
            <person name="Shirasu K."/>
        </authorList>
    </citation>
    <scope>NUCLEOTIDE SEQUENCE [LARGE SCALE GENOMIC DNA]</scope>
    <source>
        <strain evidence="3">cv. UVA1</strain>
    </source>
</reference>
<name>A0A5A7PIW3_STRAF</name>
<sequence length="140" mass="15013">MVDANVIVVLDWTASPADMATTATGQAGEYGGDGLRLRRVWTSSDEMAVISTATSTATSAATSTATAAAHWWTECLCESCLVYEVGWQARQAQKCWGDCAHRLSAAAADAGNSTMPNGSQLISKYQKRKEKEELDEIPSY</sequence>
<evidence type="ECO:0000313" key="3">
    <source>
        <dbReference type="Proteomes" id="UP000325081"/>
    </source>
</evidence>
<dbReference type="AlphaFoldDB" id="A0A5A7PIW3"/>